<dbReference type="PANTHER" id="PTHR43848">
    <property type="entry name" value="PUTRESCINE TRANSPORT SYSTEM PERMEASE PROTEIN POTI"/>
    <property type="match status" value="1"/>
</dbReference>
<feature type="transmembrane region" description="Helical" evidence="8">
    <location>
        <begin position="222"/>
        <end position="247"/>
    </location>
</feature>
<dbReference type="Pfam" id="PF00528">
    <property type="entry name" value="BPD_transp_1"/>
    <property type="match status" value="1"/>
</dbReference>
<dbReference type="Gene3D" id="1.10.3720.10">
    <property type="entry name" value="MetI-like"/>
    <property type="match status" value="1"/>
</dbReference>
<dbReference type="GO" id="GO:0005886">
    <property type="term" value="C:plasma membrane"/>
    <property type="evidence" value="ECO:0007669"/>
    <property type="project" value="UniProtKB-SubCell"/>
</dbReference>
<comment type="similarity">
    <text evidence="2">Belongs to the binding-protein-dependent transport system permease family. CysTW subfamily.</text>
</comment>
<keyword evidence="7 8" id="KW-0472">Membrane</keyword>
<name>A0A3N5BKM6_9BACL</name>
<dbReference type="PANTHER" id="PTHR43848:SF2">
    <property type="entry name" value="PUTRESCINE TRANSPORT SYSTEM PERMEASE PROTEIN POTI"/>
    <property type="match status" value="1"/>
</dbReference>
<evidence type="ECO:0000313" key="11">
    <source>
        <dbReference type="Proteomes" id="UP000277108"/>
    </source>
</evidence>
<dbReference type="GO" id="GO:0055085">
    <property type="term" value="P:transmembrane transport"/>
    <property type="evidence" value="ECO:0007669"/>
    <property type="project" value="InterPro"/>
</dbReference>
<protein>
    <submittedName>
        <fullName evidence="10">Spermidine/putrescine transport system permease protein</fullName>
    </submittedName>
</protein>
<dbReference type="AlphaFoldDB" id="A0A3N5BKM6"/>
<gene>
    <name evidence="10" type="ORF">EDD62_0887</name>
</gene>
<dbReference type="PROSITE" id="PS50928">
    <property type="entry name" value="ABC_TM1"/>
    <property type="match status" value="1"/>
</dbReference>
<sequence length="257" mass="28711">MKKFFLALIVFVLYFPILFLAFYSFNSAGNMTSFEGFTLEYYRNVLTDDRLMSIIFNTLSIALISSSIATIFGLSGALMLYLIRSKHMRSTYLSINNILIVSPDVIIGSSFLILFMYLGIQLGFMSVLLSHIAFSIPIATLMILPKLYEMNDEMINAAIDLGASKLDVLTKIVLPNIKPGLIAAFLMSLTYSLDDFAVSFFVTGNGFSVLSVEIYSMARKGITMEINAISTLIFVIVMILIAVYYMVTQRGRKEVQS</sequence>
<feature type="transmembrane region" description="Helical" evidence="8">
    <location>
        <begin position="95"/>
        <end position="118"/>
    </location>
</feature>
<keyword evidence="3 8" id="KW-0813">Transport</keyword>
<comment type="subcellular location">
    <subcellularLocation>
        <location evidence="1 8">Cell membrane</location>
        <topology evidence="1 8">Multi-pass membrane protein</topology>
    </subcellularLocation>
</comment>
<dbReference type="CDD" id="cd06261">
    <property type="entry name" value="TM_PBP2"/>
    <property type="match status" value="1"/>
</dbReference>
<evidence type="ECO:0000256" key="6">
    <source>
        <dbReference type="ARBA" id="ARBA00022989"/>
    </source>
</evidence>
<evidence type="ECO:0000256" key="1">
    <source>
        <dbReference type="ARBA" id="ARBA00004651"/>
    </source>
</evidence>
<keyword evidence="11" id="KW-1185">Reference proteome</keyword>
<feature type="transmembrane region" description="Helical" evidence="8">
    <location>
        <begin position="51"/>
        <end position="83"/>
    </location>
</feature>
<dbReference type="RefSeq" id="WP_123807675.1">
    <property type="nucleotide sequence ID" value="NZ_RKRK01000002.1"/>
</dbReference>
<evidence type="ECO:0000256" key="3">
    <source>
        <dbReference type="ARBA" id="ARBA00022448"/>
    </source>
</evidence>
<keyword evidence="4" id="KW-1003">Cell membrane</keyword>
<evidence type="ECO:0000256" key="4">
    <source>
        <dbReference type="ARBA" id="ARBA00022475"/>
    </source>
</evidence>
<organism evidence="10 11">
    <name type="scientific">Abyssicoccus albus</name>
    <dbReference type="NCBI Taxonomy" id="1817405"/>
    <lineage>
        <taxon>Bacteria</taxon>
        <taxon>Bacillati</taxon>
        <taxon>Bacillota</taxon>
        <taxon>Bacilli</taxon>
        <taxon>Bacillales</taxon>
        <taxon>Abyssicoccaceae</taxon>
    </lineage>
</organism>
<dbReference type="InterPro" id="IPR051789">
    <property type="entry name" value="Bact_Polyamine_Transport"/>
</dbReference>
<keyword evidence="5 8" id="KW-0812">Transmembrane</keyword>
<dbReference type="InterPro" id="IPR000515">
    <property type="entry name" value="MetI-like"/>
</dbReference>
<keyword evidence="6 8" id="KW-1133">Transmembrane helix</keyword>
<dbReference type="InterPro" id="IPR035906">
    <property type="entry name" value="MetI-like_sf"/>
</dbReference>
<evidence type="ECO:0000313" key="10">
    <source>
        <dbReference type="EMBL" id="RPF58243.1"/>
    </source>
</evidence>
<evidence type="ECO:0000256" key="8">
    <source>
        <dbReference type="RuleBase" id="RU363032"/>
    </source>
</evidence>
<dbReference type="Proteomes" id="UP000277108">
    <property type="component" value="Unassembled WGS sequence"/>
</dbReference>
<dbReference type="OrthoDB" id="9782004at2"/>
<dbReference type="SUPFAM" id="SSF161098">
    <property type="entry name" value="MetI-like"/>
    <property type="match status" value="1"/>
</dbReference>
<reference evidence="10 11" key="1">
    <citation type="submission" date="2018-11" db="EMBL/GenBank/DDBJ databases">
        <title>Genomic Encyclopedia of Type Strains, Phase IV (KMG-IV): sequencing the most valuable type-strain genomes for metagenomic binning, comparative biology and taxonomic classification.</title>
        <authorList>
            <person name="Goeker M."/>
        </authorList>
    </citation>
    <scope>NUCLEOTIDE SEQUENCE [LARGE SCALE GENOMIC DNA]</scope>
    <source>
        <strain evidence="10 11">DSM 29158</strain>
    </source>
</reference>
<comment type="caution">
    <text evidence="10">The sequence shown here is derived from an EMBL/GenBank/DDBJ whole genome shotgun (WGS) entry which is preliminary data.</text>
</comment>
<evidence type="ECO:0000256" key="5">
    <source>
        <dbReference type="ARBA" id="ARBA00022692"/>
    </source>
</evidence>
<feature type="domain" description="ABC transmembrane type-1" evidence="9">
    <location>
        <begin position="55"/>
        <end position="244"/>
    </location>
</feature>
<feature type="transmembrane region" description="Helical" evidence="8">
    <location>
        <begin position="124"/>
        <end position="144"/>
    </location>
</feature>
<evidence type="ECO:0000256" key="7">
    <source>
        <dbReference type="ARBA" id="ARBA00023136"/>
    </source>
</evidence>
<dbReference type="EMBL" id="RKRK01000002">
    <property type="protein sequence ID" value="RPF58243.1"/>
    <property type="molecule type" value="Genomic_DNA"/>
</dbReference>
<accession>A0A3N5BKM6</accession>
<proteinExistence type="inferred from homology"/>
<evidence type="ECO:0000259" key="9">
    <source>
        <dbReference type="PROSITE" id="PS50928"/>
    </source>
</evidence>
<evidence type="ECO:0000256" key="2">
    <source>
        <dbReference type="ARBA" id="ARBA00007069"/>
    </source>
</evidence>